<dbReference type="RefSeq" id="WP_193502603.1">
    <property type="nucleotide sequence ID" value="NZ_JADCKC010000003.1"/>
</dbReference>
<dbReference type="EC" id="5.2.1.8" evidence="2"/>
<dbReference type="InterPro" id="IPR029000">
    <property type="entry name" value="Cyclophilin-like_dom_sf"/>
</dbReference>
<dbReference type="SUPFAM" id="SSF50891">
    <property type="entry name" value="Cyclophilin-like"/>
    <property type="match status" value="1"/>
</dbReference>
<evidence type="ECO:0000313" key="8">
    <source>
        <dbReference type="EMBL" id="MBE5038446.1"/>
    </source>
</evidence>
<evidence type="ECO:0000256" key="1">
    <source>
        <dbReference type="ARBA" id="ARBA00002388"/>
    </source>
</evidence>
<feature type="compositionally biased region" description="Acidic residues" evidence="5">
    <location>
        <begin position="262"/>
        <end position="274"/>
    </location>
</feature>
<sequence length="295" mass="31283">MAPIAKRNLCALCAALLIALPLAACESSRYPVPKREEVESSERQFTAPSDGDLIAIFTTSLGEVRVALYPDAAPMAVYNFVGLARSGYYDDTVIWRSEYGFAVQGGDATGTGTGGSTIYSDNPIPLEADSSLRHYAGALCAATTKGDPNSGESQFYFVTALPDSVDEEMQSQLSQNGYSESQIAAYGAAGGLPYLDNTDTVFGQVYEGMDVVDRMACVDTVLDEEGNDTFRPTEEDTITIEKVTIATYPGPTAEELAKAEEASAEEAETSDDGAESQASEDSPESQDGQDGQDGQ</sequence>
<accession>A0ABR9R5P3</accession>
<dbReference type="Proteomes" id="UP000768567">
    <property type="component" value="Unassembled WGS sequence"/>
</dbReference>
<proteinExistence type="predicted"/>
<dbReference type="PROSITE" id="PS50072">
    <property type="entry name" value="CSA_PPIASE_2"/>
    <property type="match status" value="1"/>
</dbReference>
<dbReference type="PANTHER" id="PTHR45625">
    <property type="entry name" value="PEPTIDYL-PROLYL CIS-TRANS ISOMERASE-RELATED"/>
    <property type="match status" value="1"/>
</dbReference>
<dbReference type="Gene3D" id="2.40.100.10">
    <property type="entry name" value="Cyclophilin-like"/>
    <property type="match status" value="1"/>
</dbReference>
<feature type="chain" id="PRO_5047249637" description="peptidylprolyl isomerase" evidence="6">
    <location>
        <begin position="25"/>
        <end position="295"/>
    </location>
</feature>
<dbReference type="Pfam" id="PF00160">
    <property type="entry name" value="Pro_isomerase"/>
    <property type="match status" value="1"/>
</dbReference>
<reference evidence="8 9" key="1">
    <citation type="submission" date="2020-10" db="EMBL/GenBank/DDBJ databases">
        <title>ChiBAC.</title>
        <authorList>
            <person name="Zenner C."/>
            <person name="Hitch T.C.A."/>
            <person name="Clavel T."/>
        </authorList>
    </citation>
    <scope>NUCLEOTIDE SEQUENCE [LARGE SCALE GENOMIC DNA]</scope>
    <source>
        <strain evidence="8 9">DSM 109015</strain>
    </source>
</reference>
<dbReference type="GO" id="GO:0016853">
    <property type="term" value="F:isomerase activity"/>
    <property type="evidence" value="ECO:0007669"/>
    <property type="project" value="UniProtKB-KW"/>
</dbReference>
<keyword evidence="9" id="KW-1185">Reference proteome</keyword>
<keyword evidence="6" id="KW-0732">Signal</keyword>
<name>A0ABR9R5P3_9FIRM</name>
<evidence type="ECO:0000259" key="7">
    <source>
        <dbReference type="PROSITE" id="PS50072"/>
    </source>
</evidence>
<feature type="region of interest" description="Disordered" evidence="5">
    <location>
        <begin position="247"/>
        <end position="295"/>
    </location>
</feature>
<dbReference type="EMBL" id="JADCKC010000003">
    <property type="protein sequence ID" value="MBE5038446.1"/>
    <property type="molecule type" value="Genomic_DNA"/>
</dbReference>
<feature type="domain" description="PPIase cyclophilin-type" evidence="7">
    <location>
        <begin position="54"/>
        <end position="239"/>
    </location>
</feature>
<evidence type="ECO:0000256" key="6">
    <source>
        <dbReference type="SAM" id="SignalP"/>
    </source>
</evidence>
<dbReference type="InterPro" id="IPR044666">
    <property type="entry name" value="Cyclophilin_A-like"/>
</dbReference>
<evidence type="ECO:0000313" key="9">
    <source>
        <dbReference type="Proteomes" id="UP000768567"/>
    </source>
</evidence>
<evidence type="ECO:0000256" key="5">
    <source>
        <dbReference type="SAM" id="MobiDB-lite"/>
    </source>
</evidence>
<keyword evidence="4 8" id="KW-0413">Isomerase</keyword>
<gene>
    <name evidence="8" type="ORF">INF35_11670</name>
</gene>
<keyword evidence="3" id="KW-0697">Rotamase</keyword>
<organism evidence="8 9">
    <name type="scientific">Gemmiger gallinarum</name>
    <dbReference type="NCBI Taxonomy" id="2779354"/>
    <lineage>
        <taxon>Bacteria</taxon>
        <taxon>Bacillati</taxon>
        <taxon>Bacillota</taxon>
        <taxon>Clostridia</taxon>
        <taxon>Eubacteriales</taxon>
        <taxon>Gemmiger</taxon>
    </lineage>
</organism>
<dbReference type="InterPro" id="IPR002130">
    <property type="entry name" value="Cyclophilin-type_PPIase_dom"/>
</dbReference>
<comment type="function">
    <text evidence="1">PPIases accelerate the folding of proteins. It catalyzes the cis-trans isomerization of proline imidic peptide bonds in oligopeptides.</text>
</comment>
<comment type="caution">
    <text evidence="8">The sequence shown here is derived from an EMBL/GenBank/DDBJ whole genome shotgun (WGS) entry which is preliminary data.</text>
</comment>
<evidence type="ECO:0000256" key="4">
    <source>
        <dbReference type="ARBA" id="ARBA00023235"/>
    </source>
</evidence>
<protein>
    <recommendedName>
        <fullName evidence="2">peptidylprolyl isomerase</fullName>
        <ecNumber evidence="2">5.2.1.8</ecNumber>
    </recommendedName>
</protein>
<evidence type="ECO:0000256" key="3">
    <source>
        <dbReference type="ARBA" id="ARBA00023110"/>
    </source>
</evidence>
<feature type="signal peptide" evidence="6">
    <location>
        <begin position="1"/>
        <end position="24"/>
    </location>
</feature>
<evidence type="ECO:0000256" key="2">
    <source>
        <dbReference type="ARBA" id="ARBA00013194"/>
    </source>
</evidence>
<dbReference type="PANTHER" id="PTHR45625:SF4">
    <property type="entry name" value="PEPTIDYLPROLYL ISOMERASE DOMAIN AND WD REPEAT-CONTAINING PROTEIN 1"/>
    <property type="match status" value="1"/>
</dbReference>